<dbReference type="EMBL" id="JACOOH010000001">
    <property type="protein sequence ID" value="MBC5619693.1"/>
    <property type="molecule type" value="Genomic_DNA"/>
</dbReference>
<dbReference type="Proteomes" id="UP000646484">
    <property type="component" value="Unassembled WGS sequence"/>
</dbReference>
<evidence type="ECO:0000313" key="2">
    <source>
        <dbReference type="EMBL" id="MBC5619693.1"/>
    </source>
</evidence>
<dbReference type="InterPro" id="IPR000782">
    <property type="entry name" value="FAS1_domain"/>
</dbReference>
<dbReference type="Gene3D" id="2.30.180.10">
    <property type="entry name" value="FAS1 domain"/>
    <property type="match status" value="1"/>
</dbReference>
<gene>
    <name evidence="2" type="ORF">H8S64_01120</name>
</gene>
<organism evidence="2 3">
    <name type="scientific">Butyricimonas hominis</name>
    <dbReference type="NCBI Taxonomy" id="2763032"/>
    <lineage>
        <taxon>Bacteria</taxon>
        <taxon>Pseudomonadati</taxon>
        <taxon>Bacteroidota</taxon>
        <taxon>Bacteroidia</taxon>
        <taxon>Bacteroidales</taxon>
        <taxon>Odoribacteraceae</taxon>
        <taxon>Butyricimonas</taxon>
    </lineage>
</organism>
<dbReference type="RefSeq" id="WP_186974615.1">
    <property type="nucleotide sequence ID" value="NZ_JACOOH010000001.1"/>
</dbReference>
<dbReference type="PROSITE" id="PS50213">
    <property type="entry name" value="FAS1"/>
    <property type="match status" value="1"/>
</dbReference>
<dbReference type="InterPro" id="IPR036378">
    <property type="entry name" value="FAS1_dom_sf"/>
</dbReference>
<evidence type="ECO:0000313" key="3">
    <source>
        <dbReference type="Proteomes" id="UP000646484"/>
    </source>
</evidence>
<dbReference type="SUPFAM" id="SSF82153">
    <property type="entry name" value="FAS1 domain"/>
    <property type="match status" value="1"/>
</dbReference>
<keyword evidence="3" id="KW-1185">Reference proteome</keyword>
<name>A0ABR7CVJ7_9BACT</name>
<reference evidence="2 3" key="1">
    <citation type="submission" date="2020-08" db="EMBL/GenBank/DDBJ databases">
        <title>Genome public.</title>
        <authorList>
            <person name="Liu C."/>
            <person name="Sun Q."/>
        </authorList>
    </citation>
    <scope>NUCLEOTIDE SEQUENCE [LARGE SCALE GENOMIC DNA]</scope>
    <source>
        <strain evidence="2 3">NSJ-56</strain>
    </source>
</reference>
<protein>
    <submittedName>
        <fullName evidence="2">Fasciclin domain-containing protein</fullName>
    </submittedName>
</protein>
<accession>A0ABR7CVJ7</accession>
<comment type="caution">
    <text evidence="2">The sequence shown here is derived from an EMBL/GenBank/DDBJ whole genome shotgun (WGS) entry which is preliminary data.</text>
</comment>
<proteinExistence type="predicted"/>
<feature type="domain" description="FAS1" evidence="1">
    <location>
        <begin position="34"/>
        <end position="212"/>
    </location>
</feature>
<sequence length="217" mass="24657">MKQIILLGLLLSVFIGCTKYNQIDTGIARKKYPGNMYEYFHSDSYNWDSLLLMIEYTGTKEYFTGEKAGYEEITFFGPTNHSIRRKMFEETQLNTETWVQEPIYKSVKAYVEAKGVEYCKELILRHVVKGKYEVKDIPRGTSDDDASGVIFTSAFGSTFRVFSFREPYEKVPEAGAVVLYIKGGMNMSTSIDVASTDIEPTNGIVHSLAYGFTWGQL</sequence>
<dbReference type="PROSITE" id="PS51257">
    <property type="entry name" value="PROKAR_LIPOPROTEIN"/>
    <property type="match status" value="1"/>
</dbReference>
<evidence type="ECO:0000259" key="1">
    <source>
        <dbReference type="PROSITE" id="PS50213"/>
    </source>
</evidence>